<proteinExistence type="predicted"/>
<dbReference type="EMBL" id="CM047905">
    <property type="protein sequence ID" value="KAJ0087590.1"/>
    <property type="molecule type" value="Genomic_DNA"/>
</dbReference>
<sequence>MVVLRISWHKQIIYNRGRQKSILSMSVRPPLKYAIARMICVFYK</sequence>
<reference evidence="2" key="1">
    <citation type="journal article" date="2023" name="G3 (Bethesda)">
        <title>Genome assembly and association tests identify interacting loci associated with vigor, precocity, and sex in interspecific pistachio rootstocks.</title>
        <authorList>
            <person name="Palmer W."/>
            <person name="Jacygrad E."/>
            <person name="Sagayaradj S."/>
            <person name="Cavanaugh K."/>
            <person name="Han R."/>
            <person name="Bertier L."/>
            <person name="Beede B."/>
            <person name="Kafkas S."/>
            <person name="Golino D."/>
            <person name="Preece J."/>
            <person name="Michelmore R."/>
        </authorList>
    </citation>
    <scope>NUCLEOTIDE SEQUENCE [LARGE SCALE GENOMIC DNA]</scope>
</reference>
<protein>
    <submittedName>
        <fullName evidence="1">Uncharacterized protein</fullName>
    </submittedName>
</protein>
<keyword evidence="2" id="KW-1185">Reference proteome</keyword>
<organism evidence="1 2">
    <name type="scientific">Pistacia atlantica</name>
    <dbReference type="NCBI Taxonomy" id="434234"/>
    <lineage>
        <taxon>Eukaryota</taxon>
        <taxon>Viridiplantae</taxon>
        <taxon>Streptophyta</taxon>
        <taxon>Embryophyta</taxon>
        <taxon>Tracheophyta</taxon>
        <taxon>Spermatophyta</taxon>
        <taxon>Magnoliopsida</taxon>
        <taxon>eudicotyledons</taxon>
        <taxon>Gunneridae</taxon>
        <taxon>Pentapetalae</taxon>
        <taxon>rosids</taxon>
        <taxon>malvids</taxon>
        <taxon>Sapindales</taxon>
        <taxon>Anacardiaceae</taxon>
        <taxon>Pistacia</taxon>
    </lineage>
</organism>
<accession>A0ACC1ALL2</accession>
<dbReference type="Proteomes" id="UP001164250">
    <property type="component" value="Chromosome 9"/>
</dbReference>
<gene>
    <name evidence="1" type="ORF">Patl1_32361</name>
</gene>
<comment type="caution">
    <text evidence="1">The sequence shown here is derived from an EMBL/GenBank/DDBJ whole genome shotgun (WGS) entry which is preliminary data.</text>
</comment>
<evidence type="ECO:0000313" key="2">
    <source>
        <dbReference type="Proteomes" id="UP001164250"/>
    </source>
</evidence>
<name>A0ACC1ALL2_9ROSI</name>
<evidence type="ECO:0000313" key="1">
    <source>
        <dbReference type="EMBL" id="KAJ0087590.1"/>
    </source>
</evidence>